<reference evidence="2 3" key="1">
    <citation type="submission" date="2023-07" db="EMBL/GenBank/DDBJ databases">
        <title>Sorghum-associated microbial communities from plants grown in Nebraska, USA.</title>
        <authorList>
            <person name="Schachtman D."/>
        </authorList>
    </citation>
    <scope>NUCLEOTIDE SEQUENCE [LARGE SCALE GENOMIC DNA]</scope>
    <source>
        <strain evidence="2 3">4249</strain>
    </source>
</reference>
<comment type="caution">
    <text evidence="2">The sequence shown here is derived from an EMBL/GenBank/DDBJ whole genome shotgun (WGS) entry which is preliminary data.</text>
</comment>
<dbReference type="InterPro" id="IPR007332">
    <property type="entry name" value="DUF411"/>
</dbReference>
<evidence type="ECO:0008006" key="4">
    <source>
        <dbReference type="Google" id="ProtNLM"/>
    </source>
</evidence>
<feature type="chain" id="PRO_5046080404" description="Metal-binding protein" evidence="1">
    <location>
        <begin position="23"/>
        <end position="156"/>
    </location>
</feature>
<accession>A0ABU1WVX5</accession>
<dbReference type="RefSeq" id="WP_310322520.1">
    <property type="nucleotide sequence ID" value="NZ_JAVDWU010000017.1"/>
</dbReference>
<dbReference type="Proteomes" id="UP001265700">
    <property type="component" value="Unassembled WGS sequence"/>
</dbReference>
<organism evidence="2 3">
    <name type="scientific">Hydrogenophaga palleronii</name>
    <dbReference type="NCBI Taxonomy" id="65655"/>
    <lineage>
        <taxon>Bacteria</taxon>
        <taxon>Pseudomonadati</taxon>
        <taxon>Pseudomonadota</taxon>
        <taxon>Betaproteobacteria</taxon>
        <taxon>Burkholderiales</taxon>
        <taxon>Comamonadaceae</taxon>
        <taxon>Hydrogenophaga</taxon>
    </lineage>
</organism>
<feature type="signal peptide" evidence="1">
    <location>
        <begin position="1"/>
        <end position="22"/>
    </location>
</feature>
<name>A0ABU1WVX5_9BURK</name>
<protein>
    <recommendedName>
        <fullName evidence="4">Metal-binding protein</fullName>
    </recommendedName>
</protein>
<dbReference type="Pfam" id="PF04214">
    <property type="entry name" value="DUF411"/>
    <property type="match status" value="1"/>
</dbReference>
<sequence>MQRRILLSAAIGLPFLGTAALAQTKPDTLPVLQVWKDPNCGCCGDWVAYLEADGFKVQVFDSGNAAVRKRLGLPDKYASCHTGLIGGYVIEGHVNAPEIRRLLKEKPHAIGLSVPGMPVGSPGMDGAIYGKRRDPYDVVLVLKDGSSRVYQSYFRG</sequence>
<keyword evidence="3" id="KW-1185">Reference proteome</keyword>
<evidence type="ECO:0000256" key="1">
    <source>
        <dbReference type="SAM" id="SignalP"/>
    </source>
</evidence>
<gene>
    <name evidence="2" type="ORF">J2W49_005071</name>
</gene>
<evidence type="ECO:0000313" key="3">
    <source>
        <dbReference type="Proteomes" id="UP001265700"/>
    </source>
</evidence>
<evidence type="ECO:0000313" key="2">
    <source>
        <dbReference type="EMBL" id="MDR7153091.1"/>
    </source>
</evidence>
<proteinExistence type="predicted"/>
<keyword evidence="1" id="KW-0732">Signal</keyword>
<dbReference type="EMBL" id="JAVDWU010000017">
    <property type="protein sequence ID" value="MDR7153091.1"/>
    <property type="molecule type" value="Genomic_DNA"/>
</dbReference>